<evidence type="ECO:0000313" key="2">
    <source>
        <dbReference type="EMBL" id="ERF71682.1"/>
    </source>
</evidence>
<dbReference type="RefSeq" id="XP_007802665.1">
    <property type="nucleotide sequence ID" value="XM_007804474.1"/>
</dbReference>
<feature type="compositionally biased region" description="Polar residues" evidence="1">
    <location>
        <begin position="66"/>
        <end position="77"/>
    </location>
</feature>
<feature type="compositionally biased region" description="Low complexity" evidence="1">
    <location>
        <begin position="189"/>
        <end position="211"/>
    </location>
</feature>
<protein>
    <submittedName>
        <fullName evidence="2">Uncharacterized protein</fullName>
    </submittedName>
</protein>
<dbReference type="GeneID" id="19243834"/>
<dbReference type="EMBL" id="KE721198">
    <property type="protein sequence ID" value="ERF71682.1"/>
    <property type="molecule type" value="Genomic_DNA"/>
</dbReference>
<feature type="compositionally biased region" description="Gly residues" evidence="1">
    <location>
        <begin position="129"/>
        <end position="139"/>
    </location>
</feature>
<reference evidence="3" key="1">
    <citation type="journal article" date="2014" name="BMC Genomics">
        <title>Genome characteristics reveal the impact of lichenization on lichen-forming fungus Endocarpon pusillum Hedwig (Verrucariales, Ascomycota).</title>
        <authorList>
            <person name="Wang Y.-Y."/>
            <person name="Liu B."/>
            <person name="Zhang X.-Y."/>
            <person name="Zhou Q.-M."/>
            <person name="Zhang T."/>
            <person name="Li H."/>
            <person name="Yu Y.-F."/>
            <person name="Zhang X.-L."/>
            <person name="Hao X.-Y."/>
            <person name="Wang M."/>
            <person name="Wang L."/>
            <person name="Wei J.-C."/>
        </authorList>
    </citation>
    <scope>NUCLEOTIDE SEQUENCE [LARGE SCALE GENOMIC DNA]</scope>
    <source>
        <strain evidence="3">Z07020 / HMAS-L-300199</strain>
    </source>
</reference>
<proteinExistence type="predicted"/>
<sequence length="225" mass="24686">MSGEYTALHHPLYKTRIQTDFDIPFLTEDNDPDSSMLSTPSNEDEHDSDQNLYNEDEDQDLFPSSDRPSTPKNNHLNATAPGELSPPQSQSTSQRVATEPDESVEMGGMGNGDGAGAFDSVNVSVNGTDGAGEMMGGQQNGNDKQYVPGSGWKNRKAQEDYQRAAETLVDRDFSLREFGDLFDDRAVVQQQELQQEQQPEQIQQPEQLQQQAGNGTGGEAAKQES</sequence>
<dbReference type="HOGENOM" id="CLU_1229925_0_0_1"/>
<evidence type="ECO:0000256" key="1">
    <source>
        <dbReference type="SAM" id="MobiDB-lite"/>
    </source>
</evidence>
<name>U1G334_ENDPU</name>
<gene>
    <name evidence="2" type="ORF">EPUS_08995</name>
</gene>
<feature type="compositionally biased region" description="Polar residues" evidence="1">
    <location>
        <begin position="86"/>
        <end position="96"/>
    </location>
</feature>
<dbReference type="eggNOG" id="ENOG502SWHW">
    <property type="taxonomic scope" value="Eukaryota"/>
</dbReference>
<evidence type="ECO:0000313" key="3">
    <source>
        <dbReference type="Proteomes" id="UP000019373"/>
    </source>
</evidence>
<keyword evidence="3" id="KW-1185">Reference proteome</keyword>
<accession>U1G334</accession>
<feature type="region of interest" description="Disordered" evidence="1">
    <location>
        <begin position="189"/>
        <end position="225"/>
    </location>
</feature>
<dbReference type="OMA" id="THREDAN"/>
<dbReference type="AlphaFoldDB" id="U1G334"/>
<dbReference type="Proteomes" id="UP000019373">
    <property type="component" value="Unassembled WGS sequence"/>
</dbReference>
<organism evidence="2 3">
    <name type="scientific">Endocarpon pusillum (strain Z07020 / HMAS-L-300199)</name>
    <name type="common">Lichen-forming fungus</name>
    <dbReference type="NCBI Taxonomy" id="1263415"/>
    <lineage>
        <taxon>Eukaryota</taxon>
        <taxon>Fungi</taxon>
        <taxon>Dikarya</taxon>
        <taxon>Ascomycota</taxon>
        <taxon>Pezizomycotina</taxon>
        <taxon>Eurotiomycetes</taxon>
        <taxon>Chaetothyriomycetidae</taxon>
        <taxon>Verrucariales</taxon>
        <taxon>Verrucariaceae</taxon>
        <taxon>Endocarpon</taxon>
    </lineage>
</organism>
<feature type="region of interest" description="Disordered" evidence="1">
    <location>
        <begin position="24"/>
        <end position="158"/>
    </location>
</feature>
<dbReference type="OrthoDB" id="5377039at2759"/>